<keyword evidence="5" id="KW-1185">Reference proteome</keyword>
<evidence type="ECO:0000313" key="4">
    <source>
        <dbReference type="EMBL" id="GAA2629564.1"/>
    </source>
</evidence>
<dbReference type="InterPro" id="IPR023346">
    <property type="entry name" value="Lysozyme-like_dom_sf"/>
</dbReference>
<evidence type="ECO:0000259" key="3">
    <source>
        <dbReference type="Pfam" id="PF01464"/>
    </source>
</evidence>
<comment type="caution">
    <text evidence="4">The sequence shown here is derived from an EMBL/GenBank/DDBJ whole genome shotgun (WGS) entry which is preliminary data.</text>
</comment>
<gene>
    <name evidence="4" type="ORF">GCM10009863_51160</name>
</gene>
<protein>
    <recommendedName>
        <fullName evidence="3">Transglycosylase SLT domain-containing protein</fullName>
    </recommendedName>
</protein>
<evidence type="ECO:0000256" key="2">
    <source>
        <dbReference type="SAM" id="Phobius"/>
    </source>
</evidence>
<feature type="transmembrane region" description="Helical" evidence="2">
    <location>
        <begin position="555"/>
        <end position="578"/>
    </location>
</feature>
<feature type="domain" description="Transglycosylase SLT" evidence="3">
    <location>
        <begin position="1292"/>
        <end position="1354"/>
    </location>
</feature>
<dbReference type="Pfam" id="PF01464">
    <property type="entry name" value="SLT"/>
    <property type="match status" value="1"/>
</dbReference>
<feature type="transmembrane region" description="Helical" evidence="2">
    <location>
        <begin position="642"/>
        <end position="662"/>
    </location>
</feature>
<feature type="region of interest" description="Disordered" evidence="1">
    <location>
        <begin position="155"/>
        <end position="185"/>
    </location>
</feature>
<accession>A0ABN3QLL3</accession>
<feature type="transmembrane region" description="Helical" evidence="2">
    <location>
        <begin position="668"/>
        <end position="688"/>
    </location>
</feature>
<feature type="transmembrane region" description="Helical" evidence="2">
    <location>
        <begin position="700"/>
        <end position="724"/>
    </location>
</feature>
<keyword evidence="2" id="KW-0812">Transmembrane</keyword>
<dbReference type="SUPFAM" id="SSF53955">
    <property type="entry name" value="Lysozyme-like"/>
    <property type="match status" value="1"/>
</dbReference>
<dbReference type="CDD" id="cd06503">
    <property type="entry name" value="ATP-synt_Fo_b"/>
    <property type="match status" value="1"/>
</dbReference>
<dbReference type="Gene3D" id="1.10.530.10">
    <property type="match status" value="1"/>
</dbReference>
<keyword evidence="2" id="KW-0472">Membrane</keyword>
<name>A0ABN3QLL3_9ACTN</name>
<dbReference type="InterPro" id="IPR008258">
    <property type="entry name" value="Transglycosylase_SLT_dom_1"/>
</dbReference>
<feature type="transmembrane region" description="Helical" evidence="2">
    <location>
        <begin position="611"/>
        <end position="630"/>
    </location>
</feature>
<feature type="transmembrane region" description="Helical" evidence="2">
    <location>
        <begin position="813"/>
        <end position="833"/>
    </location>
</feature>
<feature type="transmembrane region" description="Helical" evidence="2">
    <location>
        <begin position="744"/>
        <end position="763"/>
    </location>
</feature>
<sequence>MASGVLVGRGYVSIRPEFEGDWSRSVSSRAGAAGRSGGNSFAKSFGGALSRGMGTALRGMAGLAGVAVASNLSGATAAAAAAAPALATVGTAAAALKIGLSGVGEAFKAAFDQKTIASDAKAAATATRQVESAQRSLADAQRALADARVQAAERIRDAQQQVQDSERDLSDAQREARSVQGELNDARREAARALEDMNQQLAESRLDEKEAVLRLKEAQDELKAAEKKPGTDPDELARLNIAYERAKLNLSEQRTETTRLAADTKKANKAGVEGSDQVVAAKQRISEATRTVADRERALAAAQAGVDRARADGQRQIADAQRGVADASRAVAEAQAAAATQTSALGEAMANLAPNARSFVSAVKSLAPAWDGLRLSVQDALFAGLDRRMTTLGRTTIPILKTGLTGAATQLNLMAKSAMGAVTQLAKTGMLTDILAGANRNLALLKNIPGQMVIAFGQLSVAAQPAFEKLLGQAAGFADRMSQALTRSFKSGGLEQAIGVAFDILSQLGTILADAFAVVSNVMKTAAGAGGQVLGVIGQIVAELRRISEMPEVQAALKAVFSAVAQIAAAIGPVIGALVKAVMPLLAAIAPVIGQLAAALGPVLTKLATELGAALMPIVTALLPVVSLLGDALVQIVSALMPLLRPIGQLVGTLISALMPALRPVINIVVQLVRVLVGPLTTIVRALVPWISMLGKMFGQVFGALAPLFAPLVAVVGMLGRVFAQVFVIIVRQAMAALAPLMPVIVRLVNLLVRLALQVLVALMPSFRQLIAAWMQLFVAIVPLLPALVKLTAMSLQLGVTVLSWLLPPLVKLATFFMAVFVGALSAVIRVVARLVSWVVKRLGPAFRWLLDSVVKPVATGIRSSFSWLWNTILKPIFNATKAGLRDVGAVFRWLRDKVVKPVFNGISSAIRSVWNKGIKPAFNALKAGVHAVATAFSKAKDGIGKAWAKIKDLTRKPIKWVIDVVYNKGVRGLWNTAAKVLPIKKLPVFKFAKGGAVNGPGSGTSDSIPARLSRGEHVWTAREVQGAGGHRAVEGLRAAARGGAAPSGPSPAAGGAPGFALGGAVDWFKGAGTALAGGVYKAASMAAKPIRSLINQIPGGTKGWGSLAKAVPTGLLNEVLSTIKGSETSQLGGEGVSRALKWARTQAGKPYQWGGAGNPSWDCSGFMSGIQKVIQGKNPKGRLWSTFSFSGSRAPAGWKRHKKSPFEIGITNAGKGHTAGTLAGVNVESRGGDGVVVGSRARGAHSRLFGSNWYGFVPAIGGGGGGSGAKGTARQMLGEFGWSQKQWPPLEKLWQHESGWNYKARNPSSGAYGIPQSLPASKMRSAGADWRTNPATQIKWGMRYIKSRYGSPASAWARWNARSPHWYDAGGWLQPGATMAMNGTGQPEAILTAAQWRAISTAAASPATGGDLHVQVFVGDREITDIARAEVRRGNGELLTALGARAGR</sequence>
<dbReference type="SUPFAM" id="SSF54001">
    <property type="entry name" value="Cysteine proteinases"/>
    <property type="match status" value="1"/>
</dbReference>
<keyword evidence="2" id="KW-1133">Transmembrane helix</keyword>
<feature type="transmembrane region" description="Helical" evidence="2">
    <location>
        <begin position="770"/>
        <end position="793"/>
    </location>
</feature>
<organism evidence="4 5">
    <name type="scientific">Streptomyces axinellae</name>
    <dbReference type="NCBI Taxonomy" id="552788"/>
    <lineage>
        <taxon>Bacteria</taxon>
        <taxon>Bacillati</taxon>
        <taxon>Actinomycetota</taxon>
        <taxon>Actinomycetes</taxon>
        <taxon>Kitasatosporales</taxon>
        <taxon>Streptomycetaceae</taxon>
        <taxon>Streptomyces</taxon>
    </lineage>
</organism>
<proteinExistence type="predicted"/>
<evidence type="ECO:0000256" key="1">
    <source>
        <dbReference type="SAM" id="MobiDB-lite"/>
    </source>
</evidence>
<reference evidence="4 5" key="1">
    <citation type="journal article" date="2019" name="Int. J. Syst. Evol. Microbiol.">
        <title>The Global Catalogue of Microorganisms (GCM) 10K type strain sequencing project: providing services to taxonomists for standard genome sequencing and annotation.</title>
        <authorList>
            <consortium name="The Broad Institute Genomics Platform"/>
            <consortium name="The Broad Institute Genome Sequencing Center for Infectious Disease"/>
            <person name="Wu L."/>
            <person name="Ma J."/>
        </authorList>
    </citation>
    <scope>NUCLEOTIDE SEQUENCE [LARGE SCALE GENOMIC DNA]</scope>
    <source>
        <strain evidence="4 5">JCM 16373</strain>
    </source>
</reference>
<feature type="compositionally biased region" description="Basic and acidic residues" evidence="1">
    <location>
        <begin position="164"/>
        <end position="177"/>
    </location>
</feature>
<feature type="transmembrane region" description="Helical" evidence="2">
    <location>
        <begin position="585"/>
        <end position="605"/>
    </location>
</feature>
<dbReference type="EMBL" id="BAAARJ010000018">
    <property type="protein sequence ID" value="GAA2629564.1"/>
    <property type="molecule type" value="Genomic_DNA"/>
</dbReference>
<evidence type="ECO:0000313" key="5">
    <source>
        <dbReference type="Proteomes" id="UP001501447"/>
    </source>
</evidence>
<dbReference type="InterPro" id="IPR038765">
    <property type="entry name" value="Papain-like_cys_pep_sf"/>
</dbReference>
<dbReference type="Gene3D" id="3.90.1720.10">
    <property type="entry name" value="endopeptidase domain like (from Nostoc punctiforme)"/>
    <property type="match status" value="1"/>
</dbReference>
<dbReference type="Proteomes" id="UP001501447">
    <property type="component" value="Unassembled WGS sequence"/>
</dbReference>